<dbReference type="InterPro" id="IPR011075">
    <property type="entry name" value="TetR_C"/>
</dbReference>
<keyword evidence="1" id="KW-0805">Transcription regulation</keyword>
<protein>
    <submittedName>
        <fullName evidence="5">TetR-like C-terminal domain-containing protein</fullName>
    </submittedName>
</protein>
<dbReference type="Gene3D" id="1.10.357.10">
    <property type="entry name" value="Tetracycline Repressor, domain 2"/>
    <property type="match status" value="1"/>
</dbReference>
<evidence type="ECO:0000256" key="1">
    <source>
        <dbReference type="ARBA" id="ARBA00023015"/>
    </source>
</evidence>
<organism evidence="5 6">
    <name type="scientific">Streptomyces xantholiticus</name>
    <dbReference type="NCBI Taxonomy" id="68285"/>
    <lineage>
        <taxon>Bacteria</taxon>
        <taxon>Bacillati</taxon>
        <taxon>Actinomycetota</taxon>
        <taxon>Actinomycetes</taxon>
        <taxon>Kitasatosporales</taxon>
        <taxon>Streptomycetaceae</taxon>
        <taxon>Streptomyces</taxon>
    </lineage>
</organism>
<feature type="region of interest" description="Disordered" evidence="3">
    <location>
        <begin position="1"/>
        <end position="21"/>
    </location>
</feature>
<proteinExistence type="predicted"/>
<evidence type="ECO:0000256" key="3">
    <source>
        <dbReference type="SAM" id="MobiDB-lite"/>
    </source>
</evidence>
<dbReference type="Proteomes" id="UP001445472">
    <property type="component" value="Unassembled WGS sequence"/>
</dbReference>
<dbReference type="Pfam" id="PF16859">
    <property type="entry name" value="TetR_C_11"/>
    <property type="match status" value="1"/>
</dbReference>
<gene>
    <name evidence="5" type="ORF">ABT276_30045</name>
</gene>
<dbReference type="RefSeq" id="WP_351978573.1">
    <property type="nucleotide sequence ID" value="NZ_JBEPBX010000039.1"/>
</dbReference>
<name>A0ABV1V3A3_9ACTN</name>
<dbReference type="InterPro" id="IPR036271">
    <property type="entry name" value="Tet_transcr_reg_TetR-rel_C_sf"/>
</dbReference>
<evidence type="ECO:0000313" key="5">
    <source>
        <dbReference type="EMBL" id="MER6617503.1"/>
    </source>
</evidence>
<evidence type="ECO:0000256" key="2">
    <source>
        <dbReference type="ARBA" id="ARBA00023163"/>
    </source>
</evidence>
<feature type="domain" description="Tetracyclin repressor-like C-terminal" evidence="4">
    <location>
        <begin position="4"/>
        <end position="61"/>
    </location>
</feature>
<keyword evidence="2" id="KW-0804">Transcription</keyword>
<keyword evidence="6" id="KW-1185">Reference proteome</keyword>
<sequence>MGGHRTRRCGPYVRRAQEDGELPPDLDAELAIDQLAGPLMFRRLLAERTFGAEYVHTVADAFLAANPPPRRGTANGSKNG</sequence>
<comment type="caution">
    <text evidence="5">The sequence shown here is derived from an EMBL/GenBank/DDBJ whole genome shotgun (WGS) entry which is preliminary data.</text>
</comment>
<dbReference type="EMBL" id="JBEPBX010000039">
    <property type="protein sequence ID" value="MER6617503.1"/>
    <property type="molecule type" value="Genomic_DNA"/>
</dbReference>
<evidence type="ECO:0000259" key="4">
    <source>
        <dbReference type="Pfam" id="PF16859"/>
    </source>
</evidence>
<accession>A0ABV1V3A3</accession>
<reference evidence="5 6" key="1">
    <citation type="submission" date="2024-06" db="EMBL/GenBank/DDBJ databases">
        <title>The Natural Products Discovery Center: Release of the First 8490 Sequenced Strains for Exploring Actinobacteria Biosynthetic Diversity.</title>
        <authorList>
            <person name="Kalkreuter E."/>
            <person name="Kautsar S.A."/>
            <person name="Yang D."/>
            <person name="Bader C.D."/>
            <person name="Teijaro C.N."/>
            <person name="Fluegel L."/>
            <person name="Davis C.M."/>
            <person name="Simpson J.R."/>
            <person name="Lauterbach L."/>
            <person name="Steele A.D."/>
            <person name="Gui C."/>
            <person name="Meng S."/>
            <person name="Li G."/>
            <person name="Viehrig K."/>
            <person name="Ye F."/>
            <person name="Su P."/>
            <person name="Kiefer A.F."/>
            <person name="Nichols A."/>
            <person name="Cepeda A.J."/>
            <person name="Yan W."/>
            <person name="Fan B."/>
            <person name="Jiang Y."/>
            <person name="Adhikari A."/>
            <person name="Zheng C.-J."/>
            <person name="Schuster L."/>
            <person name="Cowan T.M."/>
            <person name="Smanski M.J."/>
            <person name="Chevrette M.G."/>
            <person name="De Carvalho L.P.S."/>
            <person name="Shen B."/>
        </authorList>
    </citation>
    <scope>NUCLEOTIDE SEQUENCE [LARGE SCALE GENOMIC DNA]</scope>
    <source>
        <strain evidence="5 6">NPDC000837</strain>
    </source>
</reference>
<evidence type="ECO:0000313" key="6">
    <source>
        <dbReference type="Proteomes" id="UP001445472"/>
    </source>
</evidence>
<dbReference type="SUPFAM" id="SSF48498">
    <property type="entry name" value="Tetracyclin repressor-like, C-terminal domain"/>
    <property type="match status" value="1"/>
</dbReference>